<dbReference type="Proteomes" id="UP000000724">
    <property type="component" value="Contig Pc00c12"/>
</dbReference>
<keyword evidence="1" id="KW-1133">Transmembrane helix</keyword>
<keyword evidence="1" id="KW-0812">Transmembrane</keyword>
<protein>
    <submittedName>
        <fullName evidence="2">Uncharacterized protein</fullName>
    </submittedName>
</protein>
<evidence type="ECO:0000313" key="2">
    <source>
        <dbReference type="EMBL" id="CAP80126.1"/>
    </source>
</evidence>
<feature type="transmembrane region" description="Helical" evidence="1">
    <location>
        <begin position="20"/>
        <end position="41"/>
    </location>
</feature>
<feature type="transmembrane region" description="Helical" evidence="1">
    <location>
        <begin position="143"/>
        <end position="164"/>
    </location>
</feature>
<name>B6GYT9_PENRW</name>
<accession>B6GYT9</accession>
<keyword evidence="3" id="KW-1185">Reference proteome</keyword>
<dbReference type="VEuPathDB" id="FungiDB:PCH_Pc12g04990"/>
<evidence type="ECO:0000256" key="1">
    <source>
        <dbReference type="SAM" id="Phobius"/>
    </source>
</evidence>
<proteinExistence type="predicted"/>
<organism evidence="2 3">
    <name type="scientific">Penicillium rubens (strain ATCC 28089 / DSM 1075 / NRRL 1951 / Wisconsin 54-1255)</name>
    <name type="common">Penicillium chrysogenum</name>
    <dbReference type="NCBI Taxonomy" id="500485"/>
    <lineage>
        <taxon>Eukaryota</taxon>
        <taxon>Fungi</taxon>
        <taxon>Dikarya</taxon>
        <taxon>Ascomycota</taxon>
        <taxon>Pezizomycotina</taxon>
        <taxon>Eurotiomycetes</taxon>
        <taxon>Eurotiomycetidae</taxon>
        <taxon>Eurotiales</taxon>
        <taxon>Aspergillaceae</taxon>
        <taxon>Penicillium</taxon>
        <taxon>Penicillium chrysogenum species complex</taxon>
    </lineage>
</organism>
<dbReference type="EMBL" id="AM920427">
    <property type="protein sequence ID" value="CAP80126.1"/>
    <property type="molecule type" value="Genomic_DNA"/>
</dbReference>
<gene>
    <name evidence="2" type="ORF">Pc12g04990</name>
    <name evidence="2" type="ORF">PCH_Pc12g04990</name>
</gene>
<reference evidence="2 3" key="1">
    <citation type="journal article" date="2008" name="Nat. Biotechnol.">
        <title>Genome sequencing and analysis of the filamentous fungus Penicillium chrysogenum.</title>
        <authorList>
            <person name="van den Berg M.A."/>
            <person name="Albang R."/>
            <person name="Albermann K."/>
            <person name="Badger J.H."/>
            <person name="Daran J.-M."/>
            <person name="Driessen A.J.M."/>
            <person name="Garcia-Estrada C."/>
            <person name="Fedorova N.D."/>
            <person name="Harris D.M."/>
            <person name="Heijne W.H.M."/>
            <person name="Joardar V.S."/>
            <person name="Kiel J.A.K.W."/>
            <person name="Kovalchuk A."/>
            <person name="Martin J.F."/>
            <person name="Nierman W.C."/>
            <person name="Nijland J.G."/>
            <person name="Pronk J.T."/>
            <person name="Roubos J.A."/>
            <person name="van der Klei I.J."/>
            <person name="van Peij N.N.M.E."/>
            <person name="Veenhuis M."/>
            <person name="von Doehren H."/>
            <person name="Wagner C."/>
            <person name="Wortman J.R."/>
            <person name="Bovenberg R.A.L."/>
        </authorList>
    </citation>
    <scope>NUCLEOTIDE SEQUENCE [LARGE SCALE GENOMIC DNA]</scope>
    <source>
        <strain evidence="3">ATCC 28089 / DSM 1075 / NRRL 1951 / Wisconsin 54-1255</strain>
    </source>
</reference>
<sequence>MDLKLLNNPIFIRLALLIRYYTKLLRITYTLRVLPISYYFLRYLSLEINRMLSSKRLYRRKSIRGKKSKASVFYKDLDARSRIYVAYNISLTVSEISNTYISYEYNNLSITYYNHSFTGVVFIYISEVRIIYLLLVLSTKLTIVITNVIVINIFIYLLVFFYLFKRYLLRFYFTSFFYNKITFLTSNLRVRSYLKSRFDLSSLGISLSSSYSSI</sequence>
<feature type="transmembrane region" description="Helical" evidence="1">
    <location>
        <begin position="117"/>
        <end position="137"/>
    </location>
</feature>
<dbReference type="HOGENOM" id="CLU_1289320_0_0_1"/>
<dbReference type="AlphaFoldDB" id="B6GYT9"/>
<evidence type="ECO:0000313" key="3">
    <source>
        <dbReference type="Proteomes" id="UP000000724"/>
    </source>
</evidence>
<keyword evidence="1" id="KW-0472">Membrane</keyword>